<protein>
    <submittedName>
        <fullName evidence="2">Uncharacterized protein</fullName>
    </submittedName>
</protein>
<keyword evidence="3" id="KW-1185">Reference proteome</keyword>
<dbReference type="STRING" id="1280514.AXFE_30410"/>
<evidence type="ECO:0000313" key="2">
    <source>
        <dbReference type="EMBL" id="KJF16095.1"/>
    </source>
</evidence>
<evidence type="ECO:0000256" key="1">
    <source>
        <dbReference type="SAM" id="MobiDB-lite"/>
    </source>
</evidence>
<gene>
    <name evidence="2" type="ORF">AXFE_30410</name>
</gene>
<sequence length="235" mass="26340">MTKGSNETGNEKNRLHARSKRNAVPDMDDALPEVTWMRGDTKVASGAQRHNYGPSRALQSKKWSMEPKTEHASLAGFHNFQARDLDTSLSKTYLKQALRLGQNKYLDSLILMGSWWAPHGRGKGIQNTLRYTAMVEVPASIRSTVSIPKSLPVLLTQHRGYCEMSMLAYSIATHLHEMVASNSRTLLGHFFGSKEIKSPVIGSKSFIFSFIRFELKGCDSHTLFWNQLPFSPTPG</sequence>
<accession>A0A0D8HDQ7</accession>
<dbReference type="EMBL" id="JXYS01000099">
    <property type="protein sequence ID" value="KJF16095.1"/>
    <property type="molecule type" value="Genomic_DNA"/>
</dbReference>
<organism evidence="2 3">
    <name type="scientific">Acidithrix ferrooxidans</name>
    <dbReference type="NCBI Taxonomy" id="1280514"/>
    <lineage>
        <taxon>Bacteria</taxon>
        <taxon>Bacillati</taxon>
        <taxon>Actinomycetota</taxon>
        <taxon>Acidimicrobiia</taxon>
        <taxon>Acidimicrobiales</taxon>
        <taxon>Acidimicrobiaceae</taxon>
        <taxon>Acidithrix</taxon>
    </lineage>
</organism>
<feature type="region of interest" description="Disordered" evidence="1">
    <location>
        <begin position="1"/>
        <end position="32"/>
    </location>
</feature>
<proteinExistence type="predicted"/>
<comment type="caution">
    <text evidence="2">The sequence shown here is derived from an EMBL/GenBank/DDBJ whole genome shotgun (WGS) entry which is preliminary data.</text>
</comment>
<dbReference type="RefSeq" id="WP_152626129.1">
    <property type="nucleotide sequence ID" value="NZ_JXYS01000099.1"/>
</dbReference>
<dbReference type="Proteomes" id="UP000032360">
    <property type="component" value="Unassembled WGS sequence"/>
</dbReference>
<evidence type="ECO:0000313" key="3">
    <source>
        <dbReference type="Proteomes" id="UP000032360"/>
    </source>
</evidence>
<name>A0A0D8HDQ7_9ACTN</name>
<dbReference type="AlphaFoldDB" id="A0A0D8HDQ7"/>
<reference evidence="2 3" key="1">
    <citation type="submission" date="2015-01" db="EMBL/GenBank/DDBJ databases">
        <title>Draft genome of the acidophilic iron oxidizer Acidithrix ferrooxidans strain Py-F3.</title>
        <authorList>
            <person name="Poehlein A."/>
            <person name="Eisen S."/>
            <person name="Schloemann M."/>
            <person name="Johnson B.D."/>
            <person name="Daniel R."/>
            <person name="Muehling M."/>
        </authorList>
    </citation>
    <scope>NUCLEOTIDE SEQUENCE [LARGE SCALE GENOMIC DNA]</scope>
    <source>
        <strain evidence="2 3">Py-F3</strain>
    </source>
</reference>